<dbReference type="eggNOG" id="COG2207">
    <property type="taxonomic scope" value="Bacteria"/>
</dbReference>
<evidence type="ECO:0000259" key="4">
    <source>
        <dbReference type="PROSITE" id="PS01124"/>
    </source>
</evidence>
<dbReference type="Pfam" id="PF12833">
    <property type="entry name" value="HTH_18"/>
    <property type="match status" value="1"/>
</dbReference>
<dbReference type="InterPro" id="IPR032687">
    <property type="entry name" value="AraC-type_N"/>
</dbReference>
<dbReference type="SMART" id="SM00342">
    <property type="entry name" value="HTH_ARAC"/>
    <property type="match status" value="1"/>
</dbReference>
<comment type="caution">
    <text evidence="5">The sequence shown here is derived from an EMBL/GenBank/DDBJ whole genome shotgun (WGS) entry which is preliminary data.</text>
</comment>
<proteinExistence type="predicted"/>
<evidence type="ECO:0000256" key="2">
    <source>
        <dbReference type="ARBA" id="ARBA00023125"/>
    </source>
</evidence>
<keyword evidence="2" id="KW-0238">DNA-binding</keyword>
<feature type="domain" description="HTH araC/xylS-type" evidence="4">
    <location>
        <begin position="247"/>
        <end position="348"/>
    </location>
</feature>
<dbReference type="Proteomes" id="UP000019205">
    <property type="component" value="Chromosome"/>
</dbReference>
<evidence type="ECO:0000256" key="3">
    <source>
        <dbReference type="ARBA" id="ARBA00023163"/>
    </source>
</evidence>
<keyword evidence="1" id="KW-0805">Transcription regulation</keyword>
<dbReference type="SUPFAM" id="SSF46689">
    <property type="entry name" value="Homeodomain-like"/>
    <property type="match status" value="1"/>
</dbReference>
<dbReference type="GO" id="GO:0000976">
    <property type="term" value="F:transcription cis-regulatory region binding"/>
    <property type="evidence" value="ECO:0007669"/>
    <property type="project" value="TreeGrafter"/>
</dbReference>
<name>A4ABA7_9GAMM</name>
<dbReference type="PRINTS" id="PR00032">
    <property type="entry name" value="HTHARAC"/>
</dbReference>
<dbReference type="Gene3D" id="1.10.10.60">
    <property type="entry name" value="Homeodomain-like"/>
    <property type="match status" value="1"/>
</dbReference>
<dbReference type="InterPro" id="IPR018060">
    <property type="entry name" value="HTH_AraC"/>
</dbReference>
<dbReference type="PANTHER" id="PTHR47894">
    <property type="entry name" value="HTH-TYPE TRANSCRIPTIONAL REGULATOR GADX"/>
    <property type="match status" value="1"/>
</dbReference>
<keyword evidence="6" id="KW-1185">Reference proteome</keyword>
<sequence length="364" mass="42667">MIFTYTIDIYRFLYNDDLDMATVSSHYIQAAMGGALRHGIPQRELLRETGIAAEDLFNKDARIDGQKLVQLVQLIWLKLQDEFMGFTTNPCPNGVFSLMCDQVRHESKLFDLLKKAVHFYNLFTRDIQMDLTIKSGSLVQSFTFSDESLDPDHFYLEFWMTIWHRFPSWSIGEAITLKEVKLNYPQPSYIEELRLVFPCKLKFNQPMNQIIYDFSYCEKPMIRSGQEFREFLNRSPLDIITIPSDGTSLVANIRRQFEARHPSIPSIHQVASSYSITPQTLNKRLKQEGYNFQRIKDEYRLSKAINMLSSGLHSIQEISEELGYLEPRSFTRAFKRLTGASPRDYQPATRRTLDMRKLYWKNRT</sequence>
<dbReference type="PROSITE" id="PS01124">
    <property type="entry name" value="HTH_ARAC_FAMILY_2"/>
    <property type="match status" value="1"/>
</dbReference>
<dbReference type="PROSITE" id="PS00041">
    <property type="entry name" value="HTH_ARAC_FAMILY_1"/>
    <property type="match status" value="1"/>
</dbReference>
<dbReference type="PANTHER" id="PTHR47894:SF1">
    <property type="entry name" value="HTH-TYPE TRANSCRIPTIONAL REGULATOR VQSM"/>
    <property type="match status" value="1"/>
</dbReference>
<evidence type="ECO:0000313" key="6">
    <source>
        <dbReference type="Proteomes" id="UP000019205"/>
    </source>
</evidence>
<evidence type="ECO:0000313" key="5">
    <source>
        <dbReference type="EMBL" id="EAQ96661.2"/>
    </source>
</evidence>
<reference evidence="5 6" key="1">
    <citation type="journal article" date="2007" name="Proc. Natl. Acad. Sci. U.S.A.">
        <title>Characterization of a marine gammaproteobacterium capable of aerobic anoxygenic photosynthesis.</title>
        <authorList>
            <person name="Fuchs B.M."/>
            <person name="Spring S."/>
            <person name="Teeling H."/>
            <person name="Quast C."/>
            <person name="Wulf J."/>
            <person name="Schattenhofer M."/>
            <person name="Yan S."/>
            <person name="Ferriera S."/>
            <person name="Johnson J."/>
            <person name="Glockner F.O."/>
            <person name="Amann R."/>
        </authorList>
    </citation>
    <scope>NUCLEOTIDE SEQUENCE [LARGE SCALE GENOMIC DNA]</scope>
    <source>
        <strain evidence="5">KT71</strain>
    </source>
</reference>
<dbReference type="EMBL" id="AAOA02000004">
    <property type="protein sequence ID" value="EAQ96661.2"/>
    <property type="molecule type" value="Genomic_DNA"/>
</dbReference>
<dbReference type="InterPro" id="IPR020449">
    <property type="entry name" value="Tscrpt_reg_AraC-type_HTH"/>
</dbReference>
<dbReference type="Pfam" id="PF12625">
    <property type="entry name" value="Arabinose_bd"/>
    <property type="match status" value="1"/>
</dbReference>
<dbReference type="GO" id="GO:0003700">
    <property type="term" value="F:DNA-binding transcription factor activity"/>
    <property type="evidence" value="ECO:0007669"/>
    <property type="project" value="InterPro"/>
</dbReference>
<gene>
    <name evidence="5" type="ORF">KT71_06539</name>
</gene>
<protein>
    <submittedName>
        <fullName evidence="5">Transcriptional regulator, AraC family</fullName>
    </submittedName>
</protein>
<dbReference type="InterPro" id="IPR009057">
    <property type="entry name" value="Homeodomain-like_sf"/>
</dbReference>
<accession>A4ABA7</accession>
<reference evidence="5 6" key="2">
    <citation type="journal article" date="2009" name="PLoS ONE">
        <title>The photosynthetic apparatus and its regulation in the aerobic gammaproteobacterium Congregibacter litoralis gen. nov., sp. nov.</title>
        <authorList>
            <person name="Spring S."/>
            <person name="Lunsdorf H."/>
            <person name="Fuchs B.M."/>
            <person name="Tindall B.J."/>
        </authorList>
    </citation>
    <scope>NUCLEOTIDE SEQUENCE [LARGE SCALE GENOMIC DNA]</scope>
    <source>
        <strain evidence="5">KT71</strain>
    </source>
</reference>
<dbReference type="GO" id="GO:0005829">
    <property type="term" value="C:cytosol"/>
    <property type="evidence" value="ECO:0007669"/>
    <property type="project" value="TreeGrafter"/>
</dbReference>
<dbReference type="STRING" id="314285.KT71_06539"/>
<keyword evidence="3" id="KW-0804">Transcription</keyword>
<evidence type="ECO:0000256" key="1">
    <source>
        <dbReference type="ARBA" id="ARBA00023015"/>
    </source>
</evidence>
<dbReference type="HOGENOM" id="CLU_047522_0_0_6"/>
<organism evidence="5 6">
    <name type="scientific">Congregibacter litoralis KT71</name>
    <dbReference type="NCBI Taxonomy" id="314285"/>
    <lineage>
        <taxon>Bacteria</taxon>
        <taxon>Pseudomonadati</taxon>
        <taxon>Pseudomonadota</taxon>
        <taxon>Gammaproteobacteria</taxon>
        <taxon>Cellvibrionales</taxon>
        <taxon>Halieaceae</taxon>
        <taxon>Congregibacter</taxon>
    </lineage>
</organism>
<dbReference type="AlphaFoldDB" id="A4ABA7"/>
<dbReference type="InterPro" id="IPR018062">
    <property type="entry name" value="HTH_AraC-typ_CS"/>
</dbReference>